<dbReference type="InterPro" id="IPR023393">
    <property type="entry name" value="START-like_dom_sf"/>
</dbReference>
<gene>
    <name evidence="3" type="ORF">GCM10025872_24560</name>
</gene>
<evidence type="ECO:0008006" key="4">
    <source>
        <dbReference type="Google" id="ProtNLM"/>
    </source>
</evidence>
<evidence type="ECO:0000256" key="2">
    <source>
        <dbReference type="SAM" id="Phobius"/>
    </source>
</evidence>
<dbReference type="CDD" id="cd07823">
    <property type="entry name" value="SRPBCC_5"/>
    <property type="match status" value="1"/>
</dbReference>
<evidence type="ECO:0000256" key="1">
    <source>
        <dbReference type="SAM" id="MobiDB-lite"/>
    </source>
</evidence>
<proteinExistence type="predicted"/>
<dbReference type="PANTHER" id="PTHR38588:SF1">
    <property type="entry name" value="BLL0334 PROTEIN"/>
    <property type="match status" value="1"/>
</dbReference>
<organism evidence="3">
    <name type="scientific">Barrientosiimonas endolithica</name>
    <dbReference type="NCBI Taxonomy" id="1535208"/>
    <lineage>
        <taxon>Bacteria</taxon>
        <taxon>Bacillati</taxon>
        <taxon>Actinomycetota</taxon>
        <taxon>Actinomycetes</taxon>
        <taxon>Micrococcales</taxon>
        <taxon>Dermacoccaceae</taxon>
        <taxon>Barrientosiimonas</taxon>
    </lineage>
</organism>
<keyword evidence="2" id="KW-1133">Transmembrane helix</keyword>
<feature type="region of interest" description="Disordered" evidence="1">
    <location>
        <begin position="149"/>
        <end position="251"/>
    </location>
</feature>
<dbReference type="PANTHER" id="PTHR38588">
    <property type="entry name" value="BLL0334 PROTEIN"/>
    <property type="match status" value="1"/>
</dbReference>
<protein>
    <recommendedName>
        <fullName evidence="4">Carbon monoxide dehydrogenase</fullName>
    </recommendedName>
</protein>
<feature type="compositionally biased region" description="Low complexity" evidence="1">
    <location>
        <begin position="165"/>
        <end position="237"/>
    </location>
</feature>
<name>A0ABM8HD53_9MICO</name>
<dbReference type="RefSeq" id="WP_289231087.1">
    <property type="nucleotide sequence ID" value="NZ_AP027735.1"/>
</dbReference>
<keyword evidence="2" id="KW-0812">Transmembrane</keyword>
<reference evidence="3" key="2">
    <citation type="submission" date="2023-02" db="EMBL/GenBank/DDBJ databases">
        <authorList>
            <person name="Sun Q."/>
            <person name="Mori K."/>
        </authorList>
    </citation>
    <scope>NUCLEOTIDE SEQUENCE</scope>
    <source>
        <strain evidence="3">NBRC 110608</strain>
    </source>
</reference>
<dbReference type="Gene3D" id="3.30.530.20">
    <property type="match status" value="1"/>
</dbReference>
<dbReference type="Pfam" id="PF06240">
    <property type="entry name" value="COXG"/>
    <property type="match status" value="1"/>
</dbReference>
<feature type="transmembrane region" description="Helical" evidence="2">
    <location>
        <begin position="268"/>
        <end position="286"/>
    </location>
</feature>
<reference evidence="3" key="1">
    <citation type="journal article" date="2014" name="Int. J. Syst. Evol. Microbiol.">
        <title>Complete genome of a new Firmicutes species belonging to the dominant human colonic microbiota ('Ruminococcus bicirculans') reveals two chromosomes and a selective capacity to utilize plant glucans.</title>
        <authorList>
            <consortium name="NISC Comparative Sequencing Program"/>
            <person name="Wegmann U."/>
            <person name="Louis P."/>
            <person name="Goesmann A."/>
            <person name="Henrissat B."/>
            <person name="Duncan S.H."/>
            <person name="Flint H.J."/>
        </authorList>
    </citation>
    <scope>NUCLEOTIDE SEQUENCE</scope>
    <source>
        <strain evidence="3">NBRC 110608</strain>
    </source>
</reference>
<keyword evidence="2" id="KW-0472">Membrane</keyword>
<dbReference type="EMBL" id="AP027735">
    <property type="protein sequence ID" value="BDZ58799.1"/>
    <property type="molecule type" value="Genomic_DNA"/>
</dbReference>
<dbReference type="SUPFAM" id="SSF55961">
    <property type="entry name" value="Bet v1-like"/>
    <property type="match status" value="1"/>
</dbReference>
<sequence length="296" mass="29308">MQLTHTFTVPAPVDRVWETFTDLEQVGGCFPGATITEADGDAFSGSVKVKLGPIALVYNGSGRFVERDDQAHTARIEAKGKDKRGNGTAGADVNVTLTPDGDGTRAEVVTDLAITGKPAQFGRGVMQDVSDKLLQQFVSCIEQRLADSGAASDSGAGEAAGGAGADRSTTGATGTAAAGSTDGAAAKTATAGSSGAGGTASVADAADDGSSTPADAARAAAAATAAGERAPAAAAPRATPPPPKHAAPPADDAIDLGNVALPIMLRQLAPYVIGGSLGMLAAAAFLRRHARRHGGH</sequence>
<dbReference type="InterPro" id="IPR010419">
    <property type="entry name" value="CO_DH_gsu"/>
</dbReference>
<accession>A0ABM8HD53</accession>
<evidence type="ECO:0000313" key="3">
    <source>
        <dbReference type="EMBL" id="BDZ58799.1"/>
    </source>
</evidence>